<dbReference type="Gene3D" id="3.30.70.1200">
    <property type="entry name" value="Crispr-associated protein, domain 1"/>
    <property type="match status" value="1"/>
</dbReference>
<dbReference type="Pfam" id="PF08798">
    <property type="entry name" value="CRISPR_assoc"/>
    <property type="match status" value="1"/>
</dbReference>
<proteinExistence type="predicted"/>
<dbReference type="NCBIfam" id="TIGR01907">
    <property type="entry name" value="casE_Cse3"/>
    <property type="match status" value="1"/>
</dbReference>
<dbReference type="Gene3D" id="3.30.70.1210">
    <property type="entry name" value="Crispr-associated protein, domain 2"/>
    <property type="match status" value="1"/>
</dbReference>
<keyword evidence="2" id="KW-1185">Reference proteome</keyword>
<dbReference type="EMBL" id="CP021121">
    <property type="protein sequence ID" value="ARQ69190.1"/>
    <property type="molecule type" value="Genomic_DNA"/>
</dbReference>
<evidence type="ECO:0000313" key="1">
    <source>
        <dbReference type="EMBL" id="ARQ69190.1"/>
    </source>
</evidence>
<dbReference type="InterPro" id="IPR010179">
    <property type="entry name" value="CRISPR-assoc_prot_Cse3"/>
</dbReference>
<dbReference type="Proteomes" id="UP000194218">
    <property type="component" value="Chromosome"/>
</dbReference>
<dbReference type="OrthoDB" id="9795689at2"/>
<dbReference type="CDD" id="cd09727">
    <property type="entry name" value="Cas6_I-E"/>
    <property type="match status" value="1"/>
</dbReference>
<evidence type="ECO:0000313" key="2">
    <source>
        <dbReference type="Proteomes" id="UP000194218"/>
    </source>
</evidence>
<organism evidence="1 2">
    <name type="scientific">Streptomyces marincola</name>
    <dbReference type="NCBI Taxonomy" id="2878388"/>
    <lineage>
        <taxon>Bacteria</taxon>
        <taxon>Bacillati</taxon>
        <taxon>Actinomycetota</taxon>
        <taxon>Actinomycetes</taxon>
        <taxon>Kitasatosporales</taxon>
        <taxon>Streptomycetaceae</taxon>
        <taxon>Streptomyces</taxon>
    </lineage>
</organism>
<gene>
    <name evidence="1" type="ORF">CAG99_10235</name>
</gene>
<dbReference type="KEGG" id="smao:CAG99_10235"/>
<dbReference type="SUPFAM" id="SSF117987">
    <property type="entry name" value="CRISPR-associated protein"/>
    <property type="match status" value="2"/>
</dbReference>
<dbReference type="RefSeq" id="WP_086158833.1">
    <property type="nucleotide sequence ID" value="NZ_CP021121.1"/>
</dbReference>
<reference evidence="1 2" key="1">
    <citation type="submission" date="2017-05" db="EMBL/GenBank/DDBJ databases">
        <title>Complete genome sequence of Streptomyces sp. SCSIO 03032 revealed the diverse biosynthetic pathways for its bioactive secondary metabolites.</title>
        <authorList>
            <person name="Ma L."/>
            <person name="Zhu Y."/>
            <person name="Zhang W."/>
            <person name="Zhang G."/>
            <person name="Tian X."/>
            <person name="Zhang S."/>
            <person name="Zhang C."/>
        </authorList>
    </citation>
    <scope>NUCLEOTIDE SEQUENCE [LARGE SCALE GENOMIC DNA]</scope>
    <source>
        <strain evidence="1 2">SCSIO 03032</strain>
    </source>
</reference>
<name>A0A1W7CXX7_9ACTN</name>
<accession>A0A1W7CXX7</accession>
<sequence>MTVWLSRLALNPRSRAVRDDLSGSRAAINLHRRVMSLFPDTEAEDARASFGVLFRAEDTPQGYALLVQSIHAPDPARLPEGYGALRSRSLDPLLDALKPGRRIRYRCVANAVRRPGATTRELYDLRAVVPLRGRTADEWWQRQASGAGMELESVLSQPVDTVRGLRGTEGKAAKQHMRHDRTRFDGVATVTDADLLRERIITGVGRAKSYGCGLLTVAPAGSAA</sequence>
<protein>
    <submittedName>
        <fullName evidence="1">Type I-E CRISPR-associated protein Cas6/Cse3/CasE</fullName>
    </submittedName>
</protein>
<dbReference type="AlphaFoldDB" id="A0A1W7CXX7"/>
<dbReference type="SMART" id="SM01101">
    <property type="entry name" value="CRISPR_assoc"/>
    <property type="match status" value="1"/>
</dbReference>